<feature type="binding site" evidence="6">
    <location>
        <position position="80"/>
    </location>
    <ligand>
        <name>ATP</name>
        <dbReference type="ChEBI" id="CHEBI:30616"/>
    </ligand>
</feature>
<feature type="region of interest" description="Disordered" evidence="7">
    <location>
        <begin position="839"/>
        <end position="948"/>
    </location>
</feature>
<name>A0A9W8EC36_9FUNG</name>
<evidence type="ECO:0000256" key="2">
    <source>
        <dbReference type="ARBA" id="ARBA00022679"/>
    </source>
</evidence>
<comment type="caution">
    <text evidence="10">The sequence shown here is derived from an EMBL/GenBank/DDBJ whole genome shotgun (WGS) entry which is preliminary data.</text>
</comment>
<keyword evidence="1" id="KW-0723">Serine/threonine-protein kinase</keyword>
<dbReference type="InterPro" id="IPR017441">
    <property type="entry name" value="Protein_kinase_ATP_BS"/>
</dbReference>
<evidence type="ECO:0000259" key="8">
    <source>
        <dbReference type="PROSITE" id="PS50011"/>
    </source>
</evidence>
<dbReference type="Gene3D" id="3.30.310.80">
    <property type="entry name" value="Kinase associated domain 1, KA1"/>
    <property type="match status" value="1"/>
</dbReference>
<feature type="compositionally biased region" description="Polar residues" evidence="7">
    <location>
        <begin position="404"/>
        <end position="428"/>
    </location>
</feature>
<feature type="compositionally biased region" description="Low complexity" evidence="7">
    <location>
        <begin position="20"/>
        <end position="29"/>
    </location>
</feature>
<feature type="compositionally biased region" description="Polar residues" evidence="7">
    <location>
        <begin position="667"/>
        <end position="676"/>
    </location>
</feature>
<dbReference type="SMART" id="SM00220">
    <property type="entry name" value="S_TKc"/>
    <property type="match status" value="1"/>
</dbReference>
<evidence type="ECO:0000256" key="7">
    <source>
        <dbReference type="SAM" id="MobiDB-lite"/>
    </source>
</evidence>
<feature type="compositionally biased region" description="Basic and acidic residues" evidence="7">
    <location>
        <begin position="912"/>
        <end position="921"/>
    </location>
</feature>
<evidence type="ECO:0000259" key="9">
    <source>
        <dbReference type="PROSITE" id="PS50032"/>
    </source>
</evidence>
<feature type="region of interest" description="Disordered" evidence="7">
    <location>
        <begin position="661"/>
        <end position="713"/>
    </location>
</feature>
<dbReference type="OrthoDB" id="193931at2759"/>
<keyword evidence="5 6" id="KW-0067">ATP-binding</keyword>
<accession>A0A9W8EC36</accession>
<feature type="compositionally biased region" description="Polar residues" evidence="7">
    <location>
        <begin position="897"/>
        <end position="911"/>
    </location>
</feature>
<dbReference type="GO" id="GO:0005524">
    <property type="term" value="F:ATP binding"/>
    <property type="evidence" value="ECO:0007669"/>
    <property type="project" value="UniProtKB-UniRule"/>
</dbReference>
<keyword evidence="3 6" id="KW-0547">Nucleotide-binding</keyword>
<keyword evidence="2" id="KW-0808">Transferase</keyword>
<dbReference type="PANTHER" id="PTHR24346:SF110">
    <property type="entry name" value="NON-SPECIFIC SERINE_THREONINE PROTEIN KINASE"/>
    <property type="match status" value="1"/>
</dbReference>
<dbReference type="InterPro" id="IPR008271">
    <property type="entry name" value="Ser/Thr_kinase_AS"/>
</dbReference>
<dbReference type="PROSITE" id="PS00107">
    <property type="entry name" value="PROTEIN_KINASE_ATP"/>
    <property type="match status" value="1"/>
</dbReference>
<feature type="region of interest" description="Disordered" evidence="7">
    <location>
        <begin position="465"/>
        <end position="532"/>
    </location>
</feature>
<feature type="region of interest" description="Disordered" evidence="7">
    <location>
        <begin position="736"/>
        <end position="761"/>
    </location>
</feature>
<feature type="domain" description="KA1" evidence="9">
    <location>
        <begin position="962"/>
        <end position="1012"/>
    </location>
</feature>
<feature type="compositionally biased region" description="Polar residues" evidence="7">
    <location>
        <begin position="866"/>
        <end position="887"/>
    </location>
</feature>
<reference evidence="10" key="1">
    <citation type="submission" date="2022-07" db="EMBL/GenBank/DDBJ databases">
        <title>Phylogenomic reconstructions and comparative analyses of Kickxellomycotina fungi.</title>
        <authorList>
            <person name="Reynolds N.K."/>
            <person name="Stajich J.E."/>
            <person name="Barry K."/>
            <person name="Grigoriev I.V."/>
            <person name="Crous P."/>
            <person name="Smith M.E."/>
        </authorList>
    </citation>
    <scope>NUCLEOTIDE SEQUENCE</scope>
    <source>
        <strain evidence="10">RSA 567</strain>
    </source>
</reference>
<evidence type="ECO:0000256" key="3">
    <source>
        <dbReference type="ARBA" id="ARBA00022741"/>
    </source>
</evidence>
<dbReference type="GO" id="GO:0004674">
    <property type="term" value="F:protein serine/threonine kinase activity"/>
    <property type="evidence" value="ECO:0007669"/>
    <property type="project" value="UniProtKB-KW"/>
</dbReference>
<feature type="region of interest" description="Disordered" evidence="7">
    <location>
        <begin position="1026"/>
        <end position="1065"/>
    </location>
</feature>
<feature type="region of interest" description="Disordered" evidence="7">
    <location>
        <begin position="1081"/>
        <end position="1121"/>
    </location>
</feature>
<dbReference type="AlphaFoldDB" id="A0A9W8EC36"/>
<evidence type="ECO:0000256" key="1">
    <source>
        <dbReference type="ARBA" id="ARBA00022527"/>
    </source>
</evidence>
<keyword evidence="11" id="KW-1185">Reference proteome</keyword>
<dbReference type="PROSITE" id="PS50032">
    <property type="entry name" value="KA1"/>
    <property type="match status" value="1"/>
</dbReference>
<feature type="non-terminal residue" evidence="10">
    <location>
        <position position="1121"/>
    </location>
</feature>
<feature type="domain" description="Protein kinase" evidence="8">
    <location>
        <begin position="47"/>
        <end position="309"/>
    </location>
</feature>
<keyword evidence="4" id="KW-0418">Kinase</keyword>
<dbReference type="InterPro" id="IPR011009">
    <property type="entry name" value="Kinase-like_dom_sf"/>
</dbReference>
<evidence type="ECO:0008006" key="12">
    <source>
        <dbReference type="Google" id="ProtNLM"/>
    </source>
</evidence>
<dbReference type="EMBL" id="JANBQB010000437">
    <property type="protein sequence ID" value="KAJ1976377.1"/>
    <property type="molecule type" value="Genomic_DNA"/>
</dbReference>
<dbReference type="InterPro" id="IPR000719">
    <property type="entry name" value="Prot_kinase_dom"/>
</dbReference>
<organism evidence="10 11">
    <name type="scientific">Dimargaris verticillata</name>
    <dbReference type="NCBI Taxonomy" id="2761393"/>
    <lineage>
        <taxon>Eukaryota</taxon>
        <taxon>Fungi</taxon>
        <taxon>Fungi incertae sedis</taxon>
        <taxon>Zoopagomycota</taxon>
        <taxon>Kickxellomycotina</taxon>
        <taxon>Dimargaritomycetes</taxon>
        <taxon>Dimargaritales</taxon>
        <taxon>Dimargaritaceae</taxon>
        <taxon>Dimargaris</taxon>
    </lineage>
</organism>
<feature type="region of interest" description="Disordered" evidence="7">
    <location>
        <begin position="1"/>
        <end position="36"/>
    </location>
</feature>
<feature type="compositionally biased region" description="Polar residues" evidence="7">
    <location>
        <begin position="1026"/>
        <end position="1035"/>
    </location>
</feature>
<evidence type="ECO:0000256" key="4">
    <source>
        <dbReference type="ARBA" id="ARBA00022777"/>
    </source>
</evidence>
<dbReference type="InterPro" id="IPR001772">
    <property type="entry name" value="KA1_dom"/>
</dbReference>
<dbReference type="PROSITE" id="PS50011">
    <property type="entry name" value="PROTEIN_KINASE_DOM"/>
    <property type="match status" value="1"/>
</dbReference>
<dbReference type="Pfam" id="PF00069">
    <property type="entry name" value="Pkinase"/>
    <property type="match status" value="1"/>
</dbReference>
<feature type="compositionally biased region" description="Pro residues" evidence="7">
    <location>
        <begin position="746"/>
        <end position="758"/>
    </location>
</feature>
<evidence type="ECO:0000313" key="11">
    <source>
        <dbReference type="Proteomes" id="UP001151582"/>
    </source>
</evidence>
<feature type="region of interest" description="Disordered" evidence="7">
    <location>
        <begin position="539"/>
        <end position="558"/>
    </location>
</feature>
<feature type="compositionally biased region" description="Polar residues" evidence="7">
    <location>
        <begin position="496"/>
        <end position="505"/>
    </location>
</feature>
<dbReference type="Gene3D" id="1.10.510.10">
    <property type="entry name" value="Transferase(Phosphotransferase) domain 1"/>
    <property type="match status" value="1"/>
</dbReference>
<evidence type="ECO:0000256" key="5">
    <source>
        <dbReference type="ARBA" id="ARBA00022840"/>
    </source>
</evidence>
<dbReference type="GO" id="GO:0035556">
    <property type="term" value="P:intracellular signal transduction"/>
    <property type="evidence" value="ECO:0007669"/>
    <property type="project" value="TreeGrafter"/>
</dbReference>
<evidence type="ECO:0000313" key="10">
    <source>
        <dbReference type="EMBL" id="KAJ1976377.1"/>
    </source>
</evidence>
<evidence type="ECO:0000256" key="6">
    <source>
        <dbReference type="PROSITE-ProRule" id="PRU10141"/>
    </source>
</evidence>
<dbReference type="FunFam" id="1.10.510.10:FF:000571">
    <property type="entry name" value="Maternal embryonic leucine zipper kinase"/>
    <property type="match status" value="1"/>
</dbReference>
<protein>
    <recommendedName>
        <fullName evidence="12">Non-specific serine/threonine protein kinase</fullName>
    </recommendedName>
</protein>
<dbReference type="FunFam" id="3.30.200.20:FF:000003">
    <property type="entry name" value="Non-specific serine/threonine protein kinase"/>
    <property type="match status" value="1"/>
</dbReference>
<dbReference type="GO" id="GO:0005737">
    <property type="term" value="C:cytoplasm"/>
    <property type="evidence" value="ECO:0007669"/>
    <property type="project" value="TreeGrafter"/>
</dbReference>
<gene>
    <name evidence="10" type="ORF">H4R34_003999</name>
</gene>
<sequence length="1121" mass="121644">MAHPYTAPTQVAEPEDQGDPSGPSGAPLAAPQPPNRRRPRYNVFGHYILMQTIGEGEFAKVKYAVDRHSGAEVAIKLIKKESIDTEAKLSKVNREIMALKSVQHPHIVQLYEIIETDRYIGIVMEYASGGELFDFILAHRFLKERDAGRLFAQLISGVNYLHRNHVVHRDLKLENLLLDSDRNLKITDFGFANQFDRANEDLMATSCGSPCYAAPELVVNDGMYVGTAVDIWSCGVILYAMLAGYLPFDDDPSNPDGDNINQLYKYILTTPLVFPDYVSALARDLLRRMLVPDPSYRCDIVAIMAHPWLQSHVHIFHELDGDQVVPEPSEIDSIPATDALAGAPLQPLLQSDEVKMAKAQKRHTIQIDSGVNVMAAYEAMQNAKASVPSTSADDSGLTAGVTHQPAQGTAHSAETDSLPTPLASSPQPDNIMAAACSQPSAVPLVPSRHSLAADSGADIPTTMESVSVHSKLDPDSSQSQLPPPPHTTAPLPHSADASQSISSNLAPIVTHTSPEESHSAATSPRRAKAQSVLFSTETLASLSQSERRPTDIPRLTTANPAKRVMDWLRRKSQAPRPERHSIGTHLYAALSGDDLPLSSPPRPSMVDENPKLKLHRGAVDQNSLTSLLPDEVFAQVKKVVEEMGLVVYKESDYKLKCMRPAAPTRGTVGSATSTARPSEDPLAGSGQVRASVDDWDGPPDGRPSLSTKPHAHRTSLSYHLATMGVFHRLSMAMSSAKPSEPIPDLSSPPPLPPKPLAPLNPDIIVEKPLPELPPAAASRRKRQGTLMRLLPFGNSGQRTGASGTAEHANLVAGQRRKRGSTPIFGYTASLFKKSSDEMQALRQRMERPESGARLSDSAPPTHPPSILNQRQNKSTGTVSFVTGESPTPVTPEPQVDAHSTQRMSHDSSPASSRHELEDRKSARSLGSSKDAPKSTVSTASPHRPNGTDFARAMVPALYGEPHVDSGGEVRLTIDICKLKNLPHLLTVRVRRQRGNIWSYKYLYNEFFGRLDVKRDVLVNSRAIPMSQQRQSTAVSGSDGDPAARRNSTYHKGATNPYTSTTRAPKRASIFHPSSLFSTTSGVGRFMGRGSTDTKGSPPLKDIFHPKNSSDQSATPSEPPTV</sequence>
<proteinExistence type="predicted"/>
<dbReference type="Pfam" id="PF02149">
    <property type="entry name" value="KA1"/>
    <property type="match status" value="1"/>
</dbReference>
<dbReference type="PANTHER" id="PTHR24346">
    <property type="entry name" value="MAP/MICROTUBULE AFFINITY-REGULATING KINASE"/>
    <property type="match status" value="1"/>
</dbReference>
<feature type="compositionally biased region" description="Polar residues" evidence="7">
    <location>
        <begin position="1106"/>
        <end position="1115"/>
    </location>
</feature>
<dbReference type="Proteomes" id="UP001151582">
    <property type="component" value="Unassembled WGS sequence"/>
</dbReference>
<dbReference type="SUPFAM" id="SSF56112">
    <property type="entry name" value="Protein kinase-like (PK-like)"/>
    <property type="match status" value="1"/>
</dbReference>
<feature type="region of interest" description="Disordered" evidence="7">
    <location>
        <begin position="386"/>
        <end position="431"/>
    </location>
</feature>
<dbReference type="PROSITE" id="PS00108">
    <property type="entry name" value="PROTEIN_KINASE_ST"/>
    <property type="match status" value="1"/>
</dbReference>